<dbReference type="GO" id="GO:0016020">
    <property type="term" value="C:membrane"/>
    <property type="evidence" value="ECO:0007669"/>
    <property type="project" value="UniProtKB-SubCell"/>
</dbReference>
<evidence type="ECO:0000256" key="6">
    <source>
        <dbReference type="ARBA" id="ARBA00023136"/>
    </source>
</evidence>
<protein>
    <submittedName>
        <fullName evidence="8">MFS general substrate transporter</fullName>
    </submittedName>
</protein>
<evidence type="ECO:0000256" key="2">
    <source>
        <dbReference type="ARBA" id="ARBA00006727"/>
    </source>
</evidence>
<accession>A0A164T665</accession>
<dbReference type="GO" id="GO:0022857">
    <property type="term" value="F:transmembrane transporter activity"/>
    <property type="evidence" value="ECO:0007669"/>
    <property type="project" value="InterPro"/>
</dbReference>
<keyword evidence="6 7" id="KW-0472">Membrane</keyword>
<evidence type="ECO:0000256" key="5">
    <source>
        <dbReference type="ARBA" id="ARBA00022989"/>
    </source>
</evidence>
<evidence type="ECO:0000256" key="3">
    <source>
        <dbReference type="ARBA" id="ARBA00022448"/>
    </source>
</evidence>
<evidence type="ECO:0000256" key="7">
    <source>
        <dbReference type="SAM" id="Phobius"/>
    </source>
</evidence>
<keyword evidence="5 7" id="KW-1133">Transmembrane helix</keyword>
<dbReference type="SUPFAM" id="SSF103473">
    <property type="entry name" value="MFS general substrate transporter"/>
    <property type="match status" value="1"/>
</dbReference>
<dbReference type="OrthoDB" id="6499973at2759"/>
<dbReference type="EMBL" id="KV419411">
    <property type="protein sequence ID" value="KZS92112.1"/>
    <property type="molecule type" value="Genomic_DNA"/>
</dbReference>
<feature type="transmembrane region" description="Helical" evidence="7">
    <location>
        <begin position="233"/>
        <end position="259"/>
    </location>
</feature>
<feature type="transmembrane region" description="Helical" evidence="7">
    <location>
        <begin position="59"/>
        <end position="80"/>
    </location>
</feature>
<evidence type="ECO:0000313" key="8">
    <source>
        <dbReference type="EMBL" id="KZS92112.1"/>
    </source>
</evidence>
<feature type="transmembrane region" description="Helical" evidence="7">
    <location>
        <begin position="29"/>
        <end position="52"/>
    </location>
</feature>
<dbReference type="AlphaFoldDB" id="A0A164T665"/>
<proteinExistence type="inferred from homology"/>
<evidence type="ECO:0000313" key="9">
    <source>
        <dbReference type="Proteomes" id="UP000076722"/>
    </source>
</evidence>
<dbReference type="Pfam" id="PF07690">
    <property type="entry name" value="MFS_1"/>
    <property type="match status" value="1"/>
</dbReference>
<keyword evidence="4 7" id="KW-0812">Transmembrane</keyword>
<name>A0A164T665_9AGAM</name>
<comment type="similarity">
    <text evidence="2">Belongs to the major facilitator superfamily. Monocarboxylate porter (TC 2.A.1.13) family.</text>
</comment>
<dbReference type="InterPro" id="IPR050327">
    <property type="entry name" value="Proton-linked_MCT"/>
</dbReference>
<comment type="subcellular location">
    <subcellularLocation>
        <location evidence="1">Membrane</location>
        <topology evidence="1">Multi-pass membrane protein</topology>
    </subcellularLocation>
</comment>
<feature type="transmembrane region" description="Helical" evidence="7">
    <location>
        <begin position="204"/>
        <end position="227"/>
    </location>
</feature>
<dbReference type="Gene3D" id="1.20.1250.20">
    <property type="entry name" value="MFS general substrate transporter like domains"/>
    <property type="match status" value="1"/>
</dbReference>
<keyword evidence="9" id="KW-1185">Reference proteome</keyword>
<sequence length="266" mass="28886">LIYAAAALGIFSNFMLSLAKPNQYYQIFLTQALGMGTSMGLSWSISMAVTAAHFKRHRAWAMGLVSTGGGLSGTVIPIMMNRLFYSIGFGSAMRAHAGMNAALWISAALLMSMPRELQKKQASSRVKIHEVLVPFLRDGPYMMVTVGYAFRQVGFPKLTLLFGFIQLFSITKGFSSSFSFYTIAILNGSSILGRLFPNYFADRFGVILTVIPFTFAMSITMLSFLAAHTPVSFALVCATYGFSFGAFFGLLPTVLASLARSPSEVG</sequence>
<feature type="non-terminal residue" evidence="8">
    <location>
        <position position="1"/>
    </location>
</feature>
<dbReference type="PANTHER" id="PTHR11360">
    <property type="entry name" value="MONOCARBOXYLATE TRANSPORTER"/>
    <property type="match status" value="1"/>
</dbReference>
<dbReference type="InterPro" id="IPR011701">
    <property type="entry name" value="MFS"/>
</dbReference>
<gene>
    <name evidence="8" type="ORF">SISNIDRAFT_511531</name>
</gene>
<reference evidence="8 9" key="1">
    <citation type="journal article" date="2016" name="Mol. Biol. Evol.">
        <title>Comparative Genomics of Early-Diverging Mushroom-Forming Fungi Provides Insights into the Origins of Lignocellulose Decay Capabilities.</title>
        <authorList>
            <person name="Nagy L.G."/>
            <person name="Riley R."/>
            <person name="Tritt A."/>
            <person name="Adam C."/>
            <person name="Daum C."/>
            <person name="Floudas D."/>
            <person name="Sun H."/>
            <person name="Yadav J.S."/>
            <person name="Pangilinan J."/>
            <person name="Larsson K.H."/>
            <person name="Matsuura K."/>
            <person name="Barry K."/>
            <person name="Labutti K."/>
            <person name="Kuo R."/>
            <person name="Ohm R.A."/>
            <person name="Bhattacharya S.S."/>
            <person name="Shirouzu T."/>
            <person name="Yoshinaga Y."/>
            <person name="Martin F.M."/>
            <person name="Grigoriev I.V."/>
            <person name="Hibbett D.S."/>
        </authorList>
    </citation>
    <scope>NUCLEOTIDE SEQUENCE [LARGE SCALE GENOMIC DNA]</scope>
    <source>
        <strain evidence="8 9">HHB9708</strain>
    </source>
</reference>
<dbReference type="InterPro" id="IPR036259">
    <property type="entry name" value="MFS_trans_sf"/>
</dbReference>
<organism evidence="8 9">
    <name type="scientific">Sistotremastrum niveocremeum HHB9708</name>
    <dbReference type="NCBI Taxonomy" id="1314777"/>
    <lineage>
        <taxon>Eukaryota</taxon>
        <taxon>Fungi</taxon>
        <taxon>Dikarya</taxon>
        <taxon>Basidiomycota</taxon>
        <taxon>Agaricomycotina</taxon>
        <taxon>Agaricomycetes</taxon>
        <taxon>Sistotremastrales</taxon>
        <taxon>Sistotremastraceae</taxon>
        <taxon>Sertulicium</taxon>
        <taxon>Sertulicium niveocremeum</taxon>
    </lineage>
</organism>
<dbReference type="PANTHER" id="PTHR11360:SF224">
    <property type="entry name" value="MAJOR FACILITATOR SUPERFAMILY (MFS) PROFILE DOMAIN-CONTAINING PROTEIN-RELATED"/>
    <property type="match status" value="1"/>
</dbReference>
<evidence type="ECO:0000256" key="4">
    <source>
        <dbReference type="ARBA" id="ARBA00022692"/>
    </source>
</evidence>
<evidence type="ECO:0000256" key="1">
    <source>
        <dbReference type="ARBA" id="ARBA00004141"/>
    </source>
</evidence>
<keyword evidence="3" id="KW-0813">Transport</keyword>
<dbReference type="Proteomes" id="UP000076722">
    <property type="component" value="Unassembled WGS sequence"/>
</dbReference>